<comment type="subcellular location">
    <subcellularLocation>
        <location evidence="1">Cell outer membrane</location>
    </subcellularLocation>
</comment>
<dbReference type="InterPro" id="IPR011990">
    <property type="entry name" value="TPR-like_helical_dom_sf"/>
</dbReference>
<comment type="caution">
    <text evidence="7">The sequence shown here is derived from an EMBL/GenBank/DDBJ whole genome shotgun (WGS) entry which is preliminary data.</text>
</comment>
<evidence type="ECO:0000256" key="4">
    <source>
        <dbReference type="ARBA" id="ARBA00023136"/>
    </source>
</evidence>
<keyword evidence="3" id="KW-0732">Signal</keyword>
<feature type="domain" description="RagB/SusD" evidence="6">
    <location>
        <begin position="275"/>
        <end position="528"/>
    </location>
</feature>
<evidence type="ECO:0000259" key="6">
    <source>
        <dbReference type="Pfam" id="PF07980"/>
    </source>
</evidence>
<dbReference type="EMBL" id="JACOOG010000001">
    <property type="protein sequence ID" value="MBC5590289.1"/>
    <property type="molecule type" value="Genomic_DNA"/>
</dbReference>
<keyword evidence="4" id="KW-0472">Membrane</keyword>
<dbReference type="PROSITE" id="PS51257">
    <property type="entry name" value="PROKAR_LIPOPROTEIN"/>
    <property type="match status" value="1"/>
</dbReference>
<gene>
    <name evidence="7" type="ORF">H8S53_03305</name>
</gene>
<comment type="similarity">
    <text evidence="2">Belongs to the SusD family.</text>
</comment>
<evidence type="ECO:0000256" key="3">
    <source>
        <dbReference type="ARBA" id="ARBA00022729"/>
    </source>
</evidence>
<dbReference type="Pfam" id="PF07980">
    <property type="entry name" value="SusD_RagB"/>
    <property type="match status" value="1"/>
</dbReference>
<proteinExistence type="inferred from homology"/>
<dbReference type="Gene3D" id="1.25.40.390">
    <property type="match status" value="1"/>
</dbReference>
<evidence type="ECO:0000313" key="8">
    <source>
        <dbReference type="Proteomes" id="UP000600230"/>
    </source>
</evidence>
<accession>A0ABR7BY56</accession>
<evidence type="ECO:0000256" key="1">
    <source>
        <dbReference type="ARBA" id="ARBA00004442"/>
    </source>
</evidence>
<protein>
    <submittedName>
        <fullName evidence="7">RagB/SusD family nutrient uptake outer membrane protein</fullName>
    </submittedName>
</protein>
<dbReference type="InterPro" id="IPR012944">
    <property type="entry name" value="SusD_RagB_dom"/>
</dbReference>
<reference evidence="7 8" key="1">
    <citation type="submission" date="2020-08" db="EMBL/GenBank/DDBJ databases">
        <title>Genome public.</title>
        <authorList>
            <person name="Liu C."/>
            <person name="Sun Q."/>
        </authorList>
    </citation>
    <scope>NUCLEOTIDE SEQUENCE [LARGE SCALE GENOMIC DNA]</scope>
    <source>
        <strain evidence="7 8">NSJ-21</strain>
    </source>
</reference>
<dbReference type="RefSeq" id="WP_131225610.1">
    <property type="nucleotide sequence ID" value="NZ_JACOOG010000001.1"/>
</dbReference>
<sequence>MKSIKKIFTVFASTCLILSSCDIDPILTKQYPSDIIFANETNLNTYINGYYSLVGGYYGLGEEASTDILKVNNPTDDYNSFVFGSMPIGTTSNLFDTWENGHTWQLSCTRFLENLAKNSSNFSNDVLIQAEAQVRFFRAVTCFNLAKRYGGQYVVYKQLPELGEKNHPLCSPEEGWQFIYDDLKFAADNLPTKEKVELGRLTSGAAYGMLARAMLYAERWKDASDAAAQVMSQDYELYEDYGKLFNNSRLEPVKNKESVIEFGYLKNRFTYSFDYYYCPPSDAGYAQISPTEDLVSSYQMADGRDFDWNNPEMAANPYEGREPRFYASILYNGCQWKGETLYTYEGSVDGFGLGGGTTCTGYYMRKLLKEGIQPKGCSFSDQSDLTYYYMRYAEVLLIYAEAMAMQNQLEPALDALNQVRRRAGFTKDLTASTKIEFMKLLRRERMVELAFEGHRFWDIRRWKLGTTLLNDVNMHGVRPIKVAENQFKYEVVDIDGGKKRVWYDRYNRFPIPIEEIQQNTSIQQFDEWK</sequence>
<evidence type="ECO:0000256" key="5">
    <source>
        <dbReference type="ARBA" id="ARBA00023237"/>
    </source>
</evidence>
<evidence type="ECO:0000256" key="2">
    <source>
        <dbReference type="ARBA" id="ARBA00006275"/>
    </source>
</evidence>
<name>A0ABR7BY56_9BACE</name>
<dbReference type="SUPFAM" id="SSF48452">
    <property type="entry name" value="TPR-like"/>
    <property type="match status" value="1"/>
</dbReference>
<dbReference type="Proteomes" id="UP000600230">
    <property type="component" value="Unassembled WGS sequence"/>
</dbReference>
<organism evidence="7 8">
    <name type="scientific">Bacteroides parvus</name>
    <dbReference type="NCBI Taxonomy" id="2763025"/>
    <lineage>
        <taxon>Bacteria</taxon>
        <taxon>Pseudomonadati</taxon>
        <taxon>Bacteroidota</taxon>
        <taxon>Bacteroidia</taxon>
        <taxon>Bacteroidales</taxon>
        <taxon>Bacteroidaceae</taxon>
        <taxon>Bacteroides</taxon>
    </lineage>
</organism>
<keyword evidence="5" id="KW-0998">Cell outer membrane</keyword>
<evidence type="ECO:0000313" key="7">
    <source>
        <dbReference type="EMBL" id="MBC5590289.1"/>
    </source>
</evidence>
<keyword evidence="8" id="KW-1185">Reference proteome</keyword>